<gene>
    <name evidence="5" type="ORF">JYA63_07245</name>
</gene>
<reference evidence="5 6" key="1">
    <citation type="submission" date="2021-01" db="EMBL/GenBank/DDBJ databases">
        <title>Genome Sequencing of Type Strains.</title>
        <authorList>
            <person name="Lemaire J.F."/>
            <person name="Inderbitzin P."/>
            <person name="Collins S.B."/>
            <person name="Wespe N."/>
            <person name="Knight-Connoni V."/>
        </authorList>
    </citation>
    <scope>NUCLEOTIDE SEQUENCE [LARGE SCALE GENOMIC DNA]</scope>
    <source>
        <strain evidence="5 6">DSM 23009</strain>
    </source>
</reference>
<proteinExistence type="predicted"/>
<evidence type="ECO:0000256" key="3">
    <source>
        <dbReference type="ARBA" id="ARBA00023004"/>
    </source>
</evidence>
<keyword evidence="1" id="KW-0949">S-adenosyl-L-methionine</keyword>
<evidence type="ECO:0008006" key="7">
    <source>
        <dbReference type="Google" id="ProtNLM"/>
    </source>
</evidence>
<evidence type="ECO:0000256" key="4">
    <source>
        <dbReference type="ARBA" id="ARBA00023014"/>
    </source>
</evidence>
<evidence type="ECO:0000313" key="6">
    <source>
        <dbReference type="Proteomes" id="UP001296923"/>
    </source>
</evidence>
<dbReference type="Gene3D" id="3.20.20.70">
    <property type="entry name" value="Aldolase class I"/>
    <property type="match status" value="1"/>
</dbReference>
<protein>
    <recommendedName>
        <fullName evidence="7">Radical SAM core domain-containing protein</fullName>
    </recommendedName>
</protein>
<keyword evidence="3" id="KW-0408">Iron</keyword>
<keyword evidence="4" id="KW-0411">Iron-sulfur</keyword>
<dbReference type="InterPro" id="IPR013785">
    <property type="entry name" value="Aldolase_TIM"/>
</dbReference>
<dbReference type="SFLD" id="SFLDS00029">
    <property type="entry name" value="Radical_SAM"/>
    <property type="match status" value="1"/>
</dbReference>
<organism evidence="5 6">
    <name type="scientific">Fictibacillus nanhaiensis</name>
    <dbReference type="NCBI Taxonomy" id="742169"/>
    <lineage>
        <taxon>Bacteria</taxon>
        <taxon>Bacillati</taxon>
        <taxon>Bacillota</taxon>
        <taxon>Bacilli</taxon>
        <taxon>Bacillales</taxon>
        <taxon>Fictibacillaceae</taxon>
        <taxon>Fictibacillus</taxon>
    </lineage>
</organism>
<evidence type="ECO:0000256" key="2">
    <source>
        <dbReference type="ARBA" id="ARBA00022723"/>
    </source>
</evidence>
<dbReference type="RefSeq" id="WP_205725109.1">
    <property type="nucleotide sequence ID" value="NZ_JAFHKR010000038.1"/>
</dbReference>
<keyword evidence="2" id="KW-0479">Metal-binding</keyword>
<evidence type="ECO:0000313" key="5">
    <source>
        <dbReference type="EMBL" id="MBN3554051.1"/>
    </source>
</evidence>
<sequence length="668" mass="76854">MKRISGFHQFEEIESKANNQQFDHVESVANNFIEKNDILNFSERNTRILIMETYDKELRSYKNSYLACFLMINLASKIFGKNGLVKALESVAKERLLHDKYNRRIPLLEIHNRVLKPLTIQYQLNSDEQDILFFAIKLSYEYPGIVGSPLEPLSLKKKLPEGFQPFLPMDQILESQRNAGPDGLNTSYMVSQMKGGMSVDFGIGCPLMCAYCYRREGDTVDNYLGSWKPTGFKEAEEAVARLLAHPWFTPHITPIGLHMSTTEAFLPQIWPRTIQALRMLDDLGLTNRVSCITKYFLNDEQIKELESLKNIDLDINCCYSEMPESIEPASRAKRKDFLKRIMKSEKIRAIAYFRPLAEGLNTSEESIRSVWNVYKEAGVKVVSFGGLKFSDDHKKSFMEYGLPLPQGSFTIGNKMLSRETEERILRIFEDVYADVEPQKRPSILRRSSCSRIVARGGYYADYNAHWDLPEKNCTQRCPIQQHNVCFNAIMPTEDEVNNLLERIERSDLTYKITPDEVILFGEISMFERTFLKQNLLFPVLTPKQFLKVLVKDNRAFMEDQPNLSFGNQGAVFVRAKHPLLRKSPFFEREIPLELHRQAALQFAASTSDLKIIKGLVELKYLPFYNQILDELESRQDLPLKAMGYVLGAKLSKEEILKGVVDNELATTT</sequence>
<dbReference type="InterPro" id="IPR007197">
    <property type="entry name" value="rSAM"/>
</dbReference>
<comment type="caution">
    <text evidence="5">The sequence shown here is derived from an EMBL/GenBank/DDBJ whole genome shotgun (WGS) entry which is preliminary data.</text>
</comment>
<dbReference type="Proteomes" id="UP001296923">
    <property type="component" value="Unassembled WGS sequence"/>
</dbReference>
<accession>A0ABS2ZMF3</accession>
<evidence type="ECO:0000256" key="1">
    <source>
        <dbReference type="ARBA" id="ARBA00022691"/>
    </source>
</evidence>
<name>A0ABS2ZMF3_9BACL</name>
<keyword evidence="6" id="KW-1185">Reference proteome</keyword>
<dbReference type="EMBL" id="JAFHKR010000038">
    <property type="protein sequence ID" value="MBN3554051.1"/>
    <property type="molecule type" value="Genomic_DNA"/>
</dbReference>